<accession>A0A173MDU3</accession>
<organism evidence="2 3">
    <name type="scientific">Filimonas lacunae</name>
    <dbReference type="NCBI Taxonomy" id="477680"/>
    <lineage>
        <taxon>Bacteria</taxon>
        <taxon>Pseudomonadati</taxon>
        <taxon>Bacteroidota</taxon>
        <taxon>Chitinophagia</taxon>
        <taxon>Chitinophagales</taxon>
        <taxon>Chitinophagaceae</taxon>
        <taxon>Filimonas</taxon>
    </lineage>
</organism>
<evidence type="ECO:0000313" key="2">
    <source>
        <dbReference type="EMBL" id="SIT29053.1"/>
    </source>
</evidence>
<keyword evidence="1" id="KW-0732">Signal</keyword>
<dbReference type="GO" id="GO:0004721">
    <property type="term" value="F:phosphoprotein phosphatase activity"/>
    <property type="evidence" value="ECO:0007669"/>
    <property type="project" value="InterPro"/>
</dbReference>
<evidence type="ECO:0000256" key="1">
    <source>
        <dbReference type="SAM" id="SignalP"/>
    </source>
</evidence>
<dbReference type="Pfam" id="PF13350">
    <property type="entry name" value="Y_phosphatase3"/>
    <property type="match status" value="1"/>
</dbReference>
<proteinExistence type="predicted"/>
<gene>
    <name evidence="2" type="ORF">SAMN05421788_108205</name>
</gene>
<protein>
    <submittedName>
        <fullName evidence="2">Protein-tyrosine phosphatase</fullName>
    </submittedName>
</protein>
<feature type="signal peptide" evidence="1">
    <location>
        <begin position="1"/>
        <end position="18"/>
    </location>
</feature>
<keyword evidence="3" id="KW-1185">Reference proteome</keyword>
<dbReference type="RefSeq" id="WP_076381224.1">
    <property type="nucleotide sequence ID" value="NZ_AP017422.1"/>
</dbReference>
<feature type="chain" id="PRO_5030022812" evidence="1">
    <location>
        <begin position="19"/>
        <end position="272"/>
    </location>
</feature>
<dbReference type="STRING" id="477680.SAMN05421788_108205"/>
<reference evidence="3" key="1">
    <citation type="submission" date="2017-01" db="EMBL/GenBank/DDBJ databases">
        <authorList>
            <person name="Varghese N."/>
            <person name="Submissions S."/>
        </authorList>
    </citation>
    <scope>NUCLEOTIDE SEQUENCE [LARGE SCALE GENOMIC DNA]</scope>
    <source>
        <strain evidence="3">DSM 21054</strain>
    </source>
</reference>
<dbReference type="SUPFAM" id="SSF52799">
    <property type="entry name" value="(Phosphotyrosine protein) phosphatases II"/>
    <property type="match status" value="1"/>
</dbReference>
<dbReference type="AlphaFoldDB" id="A0A173MDU3"/>
<dbReference type="EMBL" id="FTOR01000008">
    <property type="protein sequence ID" value="SIT29053.1"/>
    <property type="molecule type" value="Genomic_DNA"/>
</dbReference>
<dbReference type="InterPro" id="IPR029021">
    <property type="entry name" value="Prot-tyrosine_phosphatase-like"/>
</dbReference>
<sequence>MKKLILLSAILAPALSFAQLQDSAQRLVHMQGAINFRDAGGYTTSNGKHVAWGKVFRSAEISKLTDADLQTFNSKKIHSVIDFRGTKEAAAAPDRLPTGTPYLLCPAGSDSIPSMQQIAALIKSQSGFLTGMYGAPSVKYYGERYKPLFQQLLTMPDTAALLYHCTGGRDRTGMATALFLYALDVPMQTIEADFTASNVYLKPMHDQMFAGMSKAMGLTPEQVKKEMELRPELLQSFFGALKDSYGSVENFMDKELGVGPKELAILKAKYTF</sequence>
<dbReference type="Proteomes" id="UP000186917">
    <property type="component" value="Unassembled WGS sequence"/>
</dbReference>
<dbReference type="KEGG" id="fln:FLA_1660"/>
<dbReference type="InterPro" id="IPR026893">
    <property type="entry name" value="Tyr/Ser_Pase_IphP-type"/>
</dbReference>
<name>A0A173MDU3_9BACT</name>
<dbReference type="Gene3D" id="3.90.190.10">
    <property type="entry name" value="Protein tyrosine phosphatase superfamily"/>
    <property type="match status" value="1"/>
</dbReference>
<evidence type="ECO:0000313" key="3">
    <source>
        <dbReference type="Proteomes" id="UP000186917"/>
    </source>
</evidence>